<protein>
    <submittedName>
        <fullName evidence="11">TonB-dependent outer membrane receptor</fullName>
    </submittedName>
</protein>
<dbReference type="EMBL" id="CU207366">
    <property type="protein sequence ID" value="CAL66236.1"/>
    <property type="molecule type" value="Genomic_DNA"/>
</dbReference>
<dbReference type="RefSeq" id="WP_011709152.1">
    <property type="nucleotide sequence ID" value="NC_008571.1"/>
</dbReference>
<dbReference type="InterPro" id="IPR039426">
    <property type="entry name" value="TonB-dep_rcpt-like"/>
</dbReference>
<dbReference type="Gene3D" id="2.40.170.20">
    <property type="entry name" value="TonB-dependent receptor, beta-barrel domain"/>
    <property type="match status" value="1"/>
</dbReference>
<dbReference type="GO" id="GO:0044718">
    <property type="term" value="P:siderophore transmembrane transport"/>
    <property type="evidence" value="ECO:0007669"/>
    <property type="project" value="TreeGrafter"/>
</dbReference>
<dbReference type="HOGENOM" id="CLU_004317_2_1_10"/>
<dbReference type="PANTHER" id="PTHR30069">
    <property type="entry name" value="TONB-DEPENDENT OUTER MEMBRANE RECEPTOR"/>
    <property type="match status" value="1"/>
</dbReference>
<dbReference type="Pfam" id="PF13715">
    <property type="entry name" value="CarbopepD_reg_2"/>
    <property type="match status" value="1"/>
</dbReference>
<evidence type="ECO:0000256" key="4">
    <source>
        <dbReference type="ARBA" id="ARBA00022692"/>
    </source>
</evidence>
<gene>
    <name evidence="11" type="ordered locus">GFO_1262</name>
</gene>
<comment type="similarity">
    <text evidence="8">Belongs to the TonB-dependent receptor family.</text>
</comment>
<dbReference type="InterPro" id="IPR023997">
    <property type="entry name" value="TonB-dep_OMP_SusC/RagA_CS"/>
</dbReference>
<feature type="domain" description="Outer membrane protein beta-barrel" evidence="10">
    <location>
        <begin position="829"/>
        <end position="935"/>
    </location>
</feature>
<dbReference type="eggNOG" id="COG1629">
    <property type="taxonomic scope" value="Bacteria"/>
</dbReference>
<keyword evidence="5" id="KW-0732">Signal</keyword>
<proteinExistence type="inferred from homology"/>
<organism evidence="11 12">
    <name type="scientific">Christiangramia forsetii (strain DSM 17595 / CGMCC 1.15422 / KT0803)</name>
    <name type="common">Gramella forsetii</name>
    <dbReference type="NCBI Taxonomy" id="411154"/>
    <lineage>
        <taxon>Bacteria</taxon>
        <taxon>Pseudomonadati</taxon>
        <taxon>Bacteroidota</taxon>
        <taxon>Flavobacteriia</taxon>
        <taxon>Flavobacteriales</taxon>
        <taxon>Flavobacteriaceae</taxon>
        <taxon>Christiangramia</taxon>
    </lineage>
</organism>
<dbReference type="SUPFAM" id="SSF49464">
    <property type="entry name" value="Carboxypeptidase regulatory domain-like"/>
    <property type="match status" value="1"/>
</dbReference>
<dbReference type="Proteomes" id="UP000000755">
    <property type="component" value="Chromosome"/>
</dbReference>
<dbReference type="PANTHER" id="PTHR30069:SF29">
    <property type="entry name" value="HEMOGLOBIN AND HEMOGLOBIN-HAPTOGLOBIN-BINDING PROTEIN 1-RELATED"/>
    <property type="match status" value="1"/>
</dbReference>
<reference evidence="11 12" key="1">
    <citation type="journal article" date="2006" name="Environ. Microbiol.">
        <title>Whole genome analysis of the marine Bacteroidetes'Gramella forsetii' reveals adaptations to degradation of polymeric organic matter.</title>
        <authorList>
            <person name="Bauer M."/>
            <person name="Kube M."/>
            <person name="Teeling H."/>
            <person name="Richter M."/>
            <person name="Lombardot T."/>
            <person name="Allers E."/>
            <person name="Wuerdemann C.A."/>
            <person name="Quast C."/>
            <person name="Kuhl H."/>
            <person name="Knaust F."/>
            <person name="Woebken D."/>
            <person name="Bischof K."/>
            <person name="Mussmann M."/>
            <person name="Choudhuri J.V."/>
            <person name="Meyer F."/>
            <person name="Reinhardt R."/>
            <person name="Amann R.I."/>
            <person name="Gloeckner F.O."/>
        </authorList>
    </citation>
    <scope>NUCLEOTIDE SEQUENCE [LARGE SCALE GENOMIC DNA]</scope>
    <source>
        <strain evidence="11 12">KT0803</strain>
    </source>
</reference>
<dbReference type="STRING" id="411154.GFO_1262"/>
<dbReference type="NCBIfam" id="TIGR04056">
    <property type="entry name" value="OMP_RagA_SusC"/>
    <property type="match status" value="1"/>
</dbReference>
<dbReference type="Pfam" id="PF14905">
    <property type="entry name" value="OMP_b-brl_3"/>
    <property type="match status" value="1"/>
</dbReference>
<evidence type="ECO:0000256" key="6">
    <source>
        <dbReference type="ARBA" id="ARBA00023136"/>
    </source>
</evidence>
<keyword evidence="7 8" id="KW-0998">Cell outer membrane</keyword>
<evidence type="ECO:0000313" key="12">
    <source>
        <dbReference type="Proteomes" id="UP000000755"/>
    </source>
</evidence>
<dbReference type="InterPro" id="IPR008969">
    <property type="entry name" value="CarboxyPept-like_regulatory"/>
</dbReference>
<evidence type="ECO:0000256" key="7">
    <source>
        <dbReference type="ARBA" id="ARBA00023237"/>
    </source>
</evidence>
<dbReference type="GO" id="GO:0009279">
    <property type="term" value="C:cell outer membrane"/>
    <property type="evidence" value="ECO:0007669"/>
    <property type="project" value="UniProtKB-SubCell"/>
</dbReference>
<name>A0M0U1_CHRFK</name>
<keyword evidence="2 8" id="KW-0813">Transport</keyword>
<dbReference type="InterPro" id="IPR012910">
    <property type="entry name" value="Plug_dom"/>
</dbReference>
<evidence type="ECO:0000256" key="3">
    <source>
        <dbReference type="ARBA" id="ARBA00022452"/>
    </source>
</evidence>
<dbReference type="GO" id="GO:0015344">
    <property type="term" value="F:siderophore uptake transmembrane transporter activity"/>
    <property type="evidence" value="ECO:0007669"/>
    <property type="project" value="TreeGrafter"/>
</dbReference>
<dbReference type="AlphaFoldDB" id="A0M0U1"/>
<sequence>MKNSYFIDCIIPYQLKVDLKMKLTVFLTIVTLFQIHANTYSQNKKITLYMPNATVAEVIREIESHSDFKFLLNRKEVALDKEVSIKMEKQKIETVLTELFSDTNVEWQVVNKQIILKKRKAEGNFSQDSTSNTVNKLNAQFMVSGKVTNQDGLPLPGVNVIIKGSSAGTQTDFDGNYSIEAFQEDILIFSFVGLQTTEYPVGDGRTINVVMSPDSATLEEVVVTALGVKSTPRSVSYAVENVTAEDIENTGETNLVNSLASKAAGVSVVSSSGSVGASSNIRIRGNTSINRSNSPLFIVDGVPIDNSSVGNGTGGADNSNRAIDINQNDIASIDVLKGTAAQTLYGLRAANGVIIITTKKGQTGAPTVAVSSTIQFSEVSQLPNLQKEFAQGRPIDGVTTYRGPETGDGFSWGPRISSLEYDGDTSYPYSRFGRLVPEGEGNGMPANAYDHYDFFVTGVLNEENVSVRGGSDRIKYYVSGGLLNQTGIVPVEEFNRKSFRADVSAKLRDDFELSASGNYVTSGGSRVQRGSNVSGVMLGLLRTTPSFDNGNGLTGRDAANTTSTYLLPDGGQRSYRAGIYDNPYWTVAKNPSTDDVKRFIGRLSFEYRPLDWATLRGTLGYDQYSDVRKAGVDINSAGNPQGQVSDLTLFSEDINSQLLLLIEKDISDDITFNGVFGYDGFKTESLTRQAIGNNLTIPGFFHVSNTASQSVFEDVGRKQLDALLADIKLGYNNMLFINGAFRNDWSSTLPDDNNDFISYSVGGSFVFSELLKPGFLNYAKLRGSYGKTGNDAPAFGTLTYYNAANAGPGGFVSGNQFPIFSTVAFERAEQLGNAEIRPESTKEYELGAEFRFWDSRFRLDLTYYNKETTDQIISVDQPAVTGFTSRVINAGVISNEGWEVLGFINPIRTDNFNWNIDINWTTYENTTLKLAENVESVTLQDISASSRVIVGESYGVIFGSRFARNENGDLLIDDSGYPLVDTEEGVIGDPIPDWNAGIRNTLSYKNFSLSALLDVRQGGDVWCGTCAVIDYFGTSQVTAEQRTITDYVFEGVNVNTGQPNTTEVALANPENGINSYRWTRYGFGGVNEDYVFDTSWVRLREASLTYQLPSSLLDATFLNSGSITASGRNLFLITDYPGVDPETNLTGASNAIGLDYFNQPNTKSYALTFKLNF</sequence>
<dbReference type="SUPFAM" id="SSF56935">
    <property type="entry name" value="Porins"/>
    <property type="match status" value="1"/>
</dbReference>
<dbReference type="InterPro" id="IPR023996">
    <property type="entry name" value="TonB-dep_OMP_SusC/RagA"/>
</dbReference>
<dbReference type="KEGG" id="gfo:GFO_1262"/>
<dbReference type="Gene3D" id="2.60.40.1120">
    <property type="entry name" value="Carboxypeptidase-like, regulatory domain"/>
    <property type="match status" value="1"/>
</dbReference>
<dbReference type="Pfam" id="PF07715">
    <property type="entry name" value="Plug"/>
    <property type="match status" value="1"/>
</dbReference>
<keyword evidence="11" id="KW-0675">Receptor</keyword>
<dbReference type="InterPro" id="IPR036942">
    <property type="entry name" value="Beta-barrel_TonB_sf"/>
</dbReference>
<evidence type="ECO:0000259" key="9">
    <source>
        <dbReference type="Pfam" id="PF07715"/>
    </source>
</evidence>
<dbReference type="InterPro" id="IPR041700">
    <property type="entry name" value="OMP_b-brl_3"/>
</dbReference>
<dbReference type="eggNOG" id="COG4771">
    <property type="taxonomic scope" value="Bacteria"/>
</dbReference>
<accession>A0M0U1</accession>
<dbReference type="InterPro" id="IPR037066">
    <property type="entry name" value="Plug_dom_sf"/>
</dbReference>
<evidence type="ECO:0000313" key="11">
    <source>
        <dbReference type="EMBL" id="CAL66236.1"/>
    </source>
</evidence>
<keyword evidence="3 8" id="KW-1134">Transmembrane beta strand</keyword>
<evidence type="ECO:0000256" key="5">
    <source>
        <dbReference type="ARBA" id="ARBA00022729"/>
    </source>
</evidence>
<dbReference type="PROSITE" id="PS52016">
    <property type="entry name" value="TONB_DEPENDENT_REC_3"/>
    <property type="match status" value="1"/>
</dbReference>
<feature type="domain" description="TonB-dependent receptor plug" evidence="9">
    <location>
        <begin position="233"/>
        <end position="353"/>
    </location>
</feature>
<evidence type="ECO:0000259" key="10">
    <source>
        <dbReference type="Pfam" id="PF14905"/>
    </source>
</evidence>
<evidence type="ECO:0000256" key="1">
    <source>
        <dbReference type="ARBA" id="ARBA00004571"/>
    </source>
</evidence>
<keyword evidence="4 8" id="KW-0812">Transmembrane</keyword>
<keyword evidence="6 8" id="KW-0472">Membrane</keyword>
<dbReference type="NCBIfam" id="TIGR04057">
    <property type="entry name" value="SusC_RagA_signa"/>
    <property type="match status" value="1"/>
</dbReference>
<evidence type="ECO:0000256" key="8">
    <source>
        <dbReference type="PROSITE-ProRule" id="PRU01360"/>
    </source>
</evidence>
<evidence type="ECO:0000256" key="2">
    <source>
        <dbReference type="ARBA" id="ARBA00022448"/>
    </source>
</evidence>
<dbReference type="Gene3D" id="2.170.130.10">
    <property type="entry name" value="TonB-dependent receptor, plug domain"/>
    <property type="match status" value="1"/>
</dbReference>
<dbReference type="Gene3D" id="3.55.50.30">
    <property type="match status" value="1"/>
</dbReference>
<comment type="subcellular location">
    <subcellularLocation>
        <location evidence="1 8">Cell outer membrane</location>
        <topology evidence="1 8">Multi-pass membrane protein</topology>
    </subcellularLocation>
</comment>